<sequence>MLDEFLTDGYLRYLTAEKNASEHTLNHYAKDLEQFTAFLQARQIPSFAEVSYLHVRMFLSELNGKDYAKSTVSRKLSSLRSFYSYLVREGLVEVSPFTYIRTPKRDKKLPKFMYAEEMAALLEAPDRSSTLGIRDAAIMEVLYASGMRVSELAGLNISSLDLEYGIALVFGKGSKERYVPLGEHAIDALRKYLSEARMKLRQTNMNKGDGHSEEAVFLNHRGTRLSDRSVRRLLDKYVDGIAELRQVSPHTLRHSFATHMLEAGADLRTVQELLGHVNISTTQIYTHITKGHLQSVYNRAHPRA</sequence>
<keyword evidence="6 11" id="KW-0159">Chromosome partition</keyword>
<evidence type="ECO:0000256" key="5">
    <source>
        <dbReference type="ARBA" id="ARBA00022618"/>
    </source>
</evidence>
<evidence type="ECO:0000256" key="1">
    <source>
        <dbReference type="ARBA" id="ARBA00004496"/>
    </source>
</evidence>
<dbReference type="AlphaFoldDB" id="A0A172TKI1"/>
<dbReference type="GO" id="GO:0003677">
    <property type="term" value="F:DNA binding"/>
    <property type="evidence" value="ECO:0007669"/>
    <property type="project" value="UniProtKB-UniRule"/>
</dbReference>
<dbReference type="InterPro" id="IPR011931">
    <property type="entry name" value="Recomb_XerC"/>
</dbReference>
<dbReference type="InterPro" id="IPR013762">
    <property type="entry name" value="Integrase-like_cat_sf"/>
</dbReference>
<dbReference type="NCBIfam" id="TIGR02224">
    <property type="entry name" value="recomb_XerC"/>
    <property type="match status" value="1"/>
</dbReference>
<dbReference type="GO" id="GO:0009037">
    <property type="term" value="F:tyrosine-based site-specific recombinase activity"/>
    <property type="evidence" value="ECO:0007669"/>
    <property type="project" value="UniProtKB-UniRule"/>
</dbReference>
<dbReference type="CDD" id="cd00798">
    <property type="entry name" value="INT_XerDC_C"/>
    <property type="match status" value="1"/>
</dbReference>
<accession>A0A172TKI1</accession>
<gene>
    <name evidence="11" type="primary">xerC</name>
    <name evidence="15" type="ORF">SY83_15980</name>
</gene>
<dbReference type="STRING" id="1178515.SY83_15980"/>
<dbReference type="Gene3D" id="1.10.443.10">
    <property type="entry name" value="Intergrase catalytic core"/>
    <property type="match status" value="1"/>
</dbReference>
<protein>
    <recommendedName>
        <fullName evidence="11 12">Tyrosine recombinase XerC</fullName>
    </recommendedName>
</protein>
<comment type="subunit">
    <text evidence="11">Forms a cyclic heterotetrameric complex composed of two molecules of XerC and two molecules of XerD.</text>
</comment>
<evidence type="ECO:0000313" key="15">
    <source>
        <dbReference type="EMBL" id="ANE47530.1"/>
    </source>
</evidence>
<evidence type="ECO:0000256" key="8">
    <source>
        <dbReference type="ARBA" id="ARBA00023125"/>
    </source>
</evidence>
<comment type="similarity">
    <text evidence="2 11">Belongs to the 'phage' integrase family. XerC subfamily.</text>
</comment>
<comment type="similarity">
    <text evidence="3">Belongs to the 'phage' integrase family. XerD subfamily.</text>
</comment>
<dbReference type="Pfam" id="PF00589">
    <property type="entry name" value="Phage_integrase"/>
    <property type="match status" value="1"/>
</dbReference>
<feature type="active site" evidence="11">
    <location>
        <position position="250"/>
    </location>
</feature>
<dbReference type="EMBL" id="CP011388">
    <property type="protein sequence ID" value="ANE47530.1"/>
    <property type="molecule type" value="Genomic_DNA"/>
</dbReference>
<evidence type="ECO:0000256" key="9">
    <source>
        <dbReference type="ARBA" id="ARBA00023172"/>
    </source>
</evidence>
<name>A0A172TKI1_9BACL</name>
<comment type="subcellular location">
    <subcellularLocation>
        <location evidence="1 11">Cytoplasm</location>
    </subcellularLocation>
</comment>
<dbReference type="SUPFAM" id="SSF56349">
    <property type="entry name" value="DNA breaking-rejoining enzymes"/>
    <property type="match status" value="1"/>
</dbReference>
<feature type="active site" evidence="11">
    <location>
        <position position="148"/>
    </location>
</feature>
<dbReference type="InterPro" id="IPR011932">
    <property type="entry name" value="Recomb_XerD"/>
</dbReference>
<feature type="domain" description="Core-binding (CB)" evidence="14">
    <location>
        <begin position="1"/>
        <end position="87"/>
    </location>
</feature>
<dbReference type="InterPro" id="IPR011010">
    <property type="entry name" value="DNA_brk_join_enz"/>
</dbReference>
<keyword evidence="8 11" id="KW-0238">DNA-binding</keyword>
<evidence type="ECO:0000259" key="14">
    <source>
        <dbReference type="PROSITE" id="PS51900"/>
    </source>
</evidence>
<dbReference type="Gene3D" id="1.10.150.130">
    <property type="match status" value="1"/>
</dbReference>
<dbReference type="PATRIC" id="fig|1178515.4.peg.3213"/>
<evidence type="ECO:0000256" key="7">
    <source>
        <dbReference type="ARBA" id="ARBA00022908"/>
    </source>
</evidence>
<organism evidence="15 16">
    <name type="scientific">Paenibacillus swuensis</name>
    <dbReference type="NCBI Taxonomy" id="1178515"/>
    <lineage>
        <taxon>Bacteria</taxon>
        <taxon>Bacillati</taxon>
        <taxon>Bacillota</taxon>
        <taxon>Bacilli</taxon>
        <taxon>Bacillales</taxon>
        <taxon>Paenibacillaceae</taxon>
        <taxon>Paenibacillus</taxon>
    </lineage>
</organism>
<feature type="active site" evidence="11">
    <location>
        <position position="253"/>
    </location>
</feature>
<dbReference type="NCBIfam" id="TIGR02225">
    <property type="entry name" value="recomb_XerD"/>
    <property type="match status" value="1"/>
</dbReference>
<dbReference type="GO" id="GO:0006313">
    <property type="term" value="P:DNA transposition"/>
    <property type="evidence" value="ECO:0007669"/>
    <property type="project" value="UniProtKB-UniRule"/>
</dbReference>
<feature type="domain" description="Tyr recombinase" evidence="13">
    <location>
        <begin position="108"/>
        <end position="298"/>
    </location>
</feature>
<dbReference type="RefSeq" id="WP_068608315.1">
    <property type="nucleotide sequence ID" value="NZ_CP011388.1"/>
</dbReference>
<dbReference type="NCBIfam" id="NF040815">
    <property type="entry name" value="recomb_XerA_Arch"/>
    <property type="match status" value="1"/>
</dbReference>
<evidence type="ECO:0000256" key="10">
    <source>
        <dbReference type="ARBA" id="ARBA00023306"/>
    </source>
</evidence>
<dbReference type="NCBIfam" id="NF001399">
    <property type="entry name" value="PRK00283.1"/>
    <property type="match status" value="1"/>
</dbReference>
<reference evidence="15 16" key="1">
    <citation type="submission" date="2015-01" db="EMBL/GenBank/DDBJ databases">
        <title>Paenibacillus swuensis/DY6/whole genome sequencing.</title>
        <authorList>
            <person name="Kim M.K."/>
            <person name="Srinivasan S."/>
            <person name="Lee J.-J."/>
        </authorList>
    </citation>
    <scope>NUCLEOTIDE SEQUENCE [LARGE SCALE GENOMIC DNA]</scope>
    <source>
        <strain evidence="15 16">DY6</strain>
    </source>
</reference>
<keyword evidence="10 11" id="KW-0131">Cell cycle</keyword>
<feature type="active site" description="O-(3'-phospho-DNA)-tyrosine intermediate" evidence="11">
    <location>
        <position position="285"/>
    </location>
</feature>
<keyword evidence="4 11" id="KW-0963">Cytoplasm</keyword>
<feature type="active site" evidence="11">
    <location>
        <position position="172"/>
    </location>
</feature>
<evidence type="ECO:0000256" key="12">
    <source>
        <dbReference type="NCBIfam" id="TIGR02224"/>
    </source>
</evidence>
<evidence type="ECO:0000256" key="4">
    <source>
        <dbReference type="ARBA" id="ARBA00022490"/>
    </source>
</evidence>
<evidence type="ECO:0000256" key="6">
    <source>
        <dbReference type="ARBA" id="ARBA00022829"/>
    </source>
</evidence>
<dbReference type="PANTHER" id="PTHR30349">
    <property type="entry name" value="PHAGE INTEGRASE-RELATED"/>
    <property type="match status" value="1"/>
</dbReference>
<keyword evidence="9 11" id="KW-0233">DNA recombination</keyword>
<evidence type="ECO:0000256" key="11">
    <source>
        <dbReference type="HAMAP-Rule" id="MF_01808"/>
    </source>
</evidence>
<dbReference type="InterPro" id="IPR010998">
    <property type="entry name" value="Integrase_recombinase_N"/>
</dbReference>
<comment type="function">
    <text evidence="11">Site-specific tyrosine recombinase, which acts by catalyzing the cutting and rejoining of the recombining DNA molecules. The XerC-XerD complex is essential to convert dimers of the bacterial chromosome into monomers to permit their segregation at cell division. It also contributes to the segregational stability of plasmids.</text>
</comment>
<keyword evidence="16" id="KW-1185">Reference proteome</keyword>
<proteinExistence type="inferred from homology"/>
<dbReference type="InterPro" id="IPR002104">
    <property type="entry name" value="Integrase_catalytic"/>
</dbReference>
<evidence type="ECO:0000313" key="16">
    <source>
        <dbReference type="Proteomes" id="UP000076927"/>
    </source>
</evidence>
<dbReference type="PROSITE" id="PS51898">
    <property type="entry name" value="TYR_RECOMBINASE"/>
    <property type="match status" value="1"/>
</dbReference>
<evidence type="ECO:0000256" key="3">
    <source>
        <dbReference type="ARBA" id="ARBA00010450"/>
    </source>
</evidence>
<dbReference type="InterPro" id="IPR044068">
    <property type="entry name" value="CB"/>
</dbReference>
<keyword evidence="5 11" id="KW-0132">Cell division</keyword>
<feature type="active site" evidence="11">
    <location>
        <position position="276"/>
    </location>
</feature>
<dbReference type="HAMAP" id="MF_01808">
    <property type="entry name" value="Recomb_XerC_XerD"/>
    <property type="match status" value="1"/>
</dbReference>
<dbReference type="GO" id="GO:0051301">
    <property type="term" value="P:cell division"/>
    <property type="evidence" value="ECO:0007669"/>
    <property type="project" value="UniProtKB-UniRule"/>
</dbReference>
<dbReference type="GO" id="GO:0005737">
    <property type="term" value="C:cytoplasm"/>
    <property type="evidence" value="ECO:0007669"/>
    <property type="project" value="UniProtKB-SubCell"/>
</dbReference>
<dbReference type="InterPro" id="IPR004107">
    <property type="entry name" value="Integrase_SAM-like_N"/>
</dbReference>
<evidence type="ECO:0000256" key="2">
    <source>
        <dbReference type="ARBA" id="ARBA00006657"/>
    </source>
</evidence>
<dbReference type="Proteomes" id="UP000076927">
    <property type="component" value="Chromosome"/>
</dbReference>
<dbReference type="InterPro" id="IPR023009">
    <property type="entry name" value="Tyrosine_recombinase_XerC/XerD"/>
</dbReference>
<dbReference type="PANTHER" id="PTHR30349:SF77">
    <property type="entry name" value="TYROSINE RECOMBINASE XERC"/>
    <property type="match status" value="1"/>
</dbReference>
<dbReference type="OrthoDB" id="9801717at2"/>
<dbReference type="Pfam" id="PF02899">
    <property type="entry name" value="Phage_int_SAM_1"/>
    <property type="match status" value="1"/>
</dbReference>
<dbReference type="KEGG" id="pswu:SY83_15980"/>
<dbReference type="GO" id="GO:0007059">
    <property type="term" value="P:chromosome segregation"/>
    <property type="evidence" value="ECO:0007669"/>
    <property type="project" value="UniProtKB-UniRule"/>
</dbReference>
<dbReference type="PROSITE" id="PS51900">
    <property type="entry name" value="CB"/>
    <property type="match status" value="1"/>
</dbReference>
<keyword evidence="7 11" id="KW-0229">DNA integration</keyword>
<evidence type="ECO:0000259" key="13">
    <source>
        <dbReference type="PROSITE" id="PS51898"/>
    </source>
</evidence>
<dbReference type="InterPro" id="IPR050090">
    <property type="entry name" value="Tyrosine_recombinase_XerCD"/>
</dbReference>